<keyword evidence="1" id="KW-0812">Transmembrane</keyword>
<feature type="chain" id="PRO_5042257484" description="TrbC/VIRB2 family protein" evidence="2">
    <location>
        <begin position="22"/>
        <end position="92"/>
    </location>
</feature>
<sequence>MNTLKKSFFTLSACFSLASYVAAQSISEVDSALQTQTTSLLSLISTILTILLIAAFVFMVANIIFNMTNQKMSYTIFLVVLVLKGAFLVIFK</sequence>
<proteinExistence type="predicted"/>
<comment type="caution">
    <text evidence="3">The sequence shown here is derived from an EMBL/GenBank/DDBJ whole genome shotgun (WGS) entry which is preliminary data.</text>
</comment>
<evidence type="ECO:0008006" key="5">
    <source>
        <dbReference type="Google" id="ProtNLM"/>
    </source>
</evidence>
<evidence type="ECO:0000313" key="4">
    <source>
        <dbReference type="Proteomes" id="UP001209229"/>
    </source>
</evidence>
<feature type="signal peptide" evidence="2">
    <location>
        <begin position="1"/>
        <end position="21"/>
    </location>
</feature>
<keyword evidence="2" id="KW-0732">Signal</keyword>
<organism evidence="3 4">
    <name type="scientific">Plebeiibacterium sediminum</name>
    <dbReference type="NCBI Taxonomy" id="2992112"/>
    <lineage>
        <taxon>Bacteria</taxon>
        <taxon>Pseudomonadati</taxon>
        <taxon>Bacteroidota</taxon>
        <taxon>Bacteroidia</taxon>
        <taxon>Marinilabiliales</taxon>
        <taxon>Marinilabiliaceae</taxon>
        <taxon>Plebeiibacterium</taxon>
    </lineage>
</organism>
<evidence type="ECO:0000256" key="2">
    <source>
        <dbReference type="SAM" id="SignalP"/>
    </source>
</evidence>
<evidence type="ECO:0000313" key="3">
    <source>
        <dbReference type="EMBL" id="MCW3788372.1"/>
    </source>
</evidence>
<name>A0AAE3SGR1_9BACT</name>
<accession>A0AAE3SGR1</accession>
<evidence type="ECO:0000256" key="1">
    <source>
        <dbReference type="SAM" id="Phobius"/>
    </source>
</evidence>
<feature type="transmembrane region" description="Helical" evidence="1">
    <location>
        <begin position="39"/>
        <end position="65"/>
    </location>
</feature>
<dbReference type="Proteomes" id="UP001209229">
    <property type="component" value="Unassembled WGS sequence"/>
</dbReference>
<dbReference type="EMBL" id="JAPDPJ010000051">
    <property type="protein sequence ID" value="MCW3788372.1"/>
    <property type="molecule type" value="Genomic_DNA"/>
</dbReference>
<dbReference type="AlphaFoldDB" id="A0AAE3SGR1"/>
<reference evidence="3" key="1">
    <citation type="submission" date="2022-10" db="EMBL/GenBank/DDBJ databases">
        <authorList>
            <person name="Yu W.X."/>
        </authorList>
    </citation>
    <scope>NUCLEOTIDE SEQUENCE</scope>
    <source>
        <strain evidence="3">AAT</strain>
    </source>
</reference>
<dbReference type="RefSeq" id="WP_301191931.1">
    <property type="nucleotide sequence ID" value="NZ_JAPDPJ010000051.1"/>
</dbReference>
<feature type="transmembrane region" description="Helical" evidence="1">
    <location>
        <begin position="72"/>
        <end position="91"/>
    </location>
</feature>
<keyword evidence="4" id="KW-1185">Reference proteome</keyword>
<keyword evidence="1" id="KW-1133">Transmembrane helix</keyword>
<gene>
    <name evidence="3" type="ORF">OM075_18030</name>
</gene>
<keyword evidence="1" id="KW-0472">Membrane</keyword>
<protein>
    <recommendedName>
        <fullName evidence="5">TrbC/VIRB2 family protein</fullName>
    </recommendedName>
</protein>